<organism evidence="2 3">
    <name type="scientific">Dimargaris cristalligena</name>
    <dbReference type="NCBI Taxonomy" id="215637"/>
    <lineage>
        <taxon>Eukaryota</taxon>
        <taxon>Fungi</taxon>
        <taxon>Fungi incertae sedis</taxon>
        <taxon>Zoopagomycota</taxon>
        <taxon>Kickxellomycotina</taxon>
        <taxon>Dimargaritomycetes</taxon>
        <taxon>Dimargaritales</taxon>
        <taxon>Dimargaritaceae</taxon>
        <taxon>Dimargaris</taxon>
    </lineage>
</organism>
<keyword evidence="3" id="KW-1185">Reference proteome</keyword>
<evidence type="ECO:0000313" key="3">
    <source>
        <dbReference type="Proteomes" id="UP000268162"/>
    </source>
</evidence>
<reference evidence="3" key="1">
    <citation type="journal article" date="2018" name="Nat. Microbiol.">
        <title>Leveraging single-cell genomics to expand the fungal tree of life.</title>
        <authorList>
            <person name="Ahrendt S.R."/>
            <person name="Quandt C.A."/>
            <person name="Ciobanu D."/>
            <person name="Clum A."/>
            <person name="Salamov A."/>
            <person name="Andreopoulos B."/>
            <person name="Cheng J.F."/>
            <person name="Woyke T."/>
            <person name="Pelin A."/>
            <person name="Henrissat B."/>
            <person name="Reynolds N.K."/>
            <person name="Benny G.L."/>
            <person name="Smith M.E."/>
            <person name="James T.Y."/>
            <person name="Grigoriev I.V."/>
        </authorList>
    </citation>
    <scope>NUCLEOTIDE SEQUENCE [LARGE SCALE GENOMIC DNA]</scope>
    <source>
        <strain evidence="3">RSA 468</strain>
    </source>
</reference>
<dbReference type="Proteomes" id="UP000268162">
    <property type="component" value="Unassembled WGS sequence"/>
</dbReference>
<evidence type="ECO:0000256" key="1">
    <source>
        <dbReference type="SAM" id="MobiDB-lite"/>
    </source>
</evidence>
<dbReference type="EMBL" id="ML002762">
    <property type="protein sequence ID" value="RKP35895.1"/>
    <property type="molecule type" value="Genomic_DNA"/>
</dbReference>
<protein>
    <submittedName>
        <fullName evidence="2">Uncharacterized protein</fullName>
    </submittedName>
</protein>
<evidence type="ECO:0000313" key="2">
    <source>
        <dbReference type="EMBL" id="RKP35895.1"/>
    </source>
</evidence>
<proteinExistence type="predicted"/>
<dbReference type="AlphaFoldDB" id="A0A4P9ZRC3"/>
<gene>
    <name evidence="2" type="ORF">BJ085DRAFT_29280</name>
</gene>
<name>A0A4P9ZRC3_9FUNG</name>
<accession>A0A4P9ZRC3</accession>
<feature type="region of interest" description="Disordered" evidence="1">
    <location>
        <begin position="279"/>
        <end position="306"/>
    </location>
</feature>
<sequence length="351" mass="39739">MASPDPLVAQLADVLDLLTQARTSQARHWSMHDIRRFEATCRHVAQTFTTTTTTTGAQQQDLYHYLTGEPVLNDPLDNRDSNPRLLGFSDSEAADRWDGGQSASVLDIVSQMVEDLDTDQSTIVVDDSLPDEDFAIFYLPIYNLRKSEYFSRANQFIVGYIDALVRPMDSTGQQYILALLWWTPATAPTNSSTYTGLRRPLGLEAAGQLSRFLIDHYLRPILDKGPKTVSVSTGPARPSSEQRLWLLDHGPFVPARVARRNPWFAEFYSTWLRQFISKSGPDENSGGTTEELGTRRCEVDGSEPGYTNLPPRFDETLSCDLQLHGFAEAARVLWVWDIGYERYNRNREHTR</sequence>